<dbReference type="AlphaFoldDB" id="A0A7S3M6Q5"/>
<name>A0A7S3M6Q5_9STRA</name>
<dbReference type="InterPro" id="IPR039491">
    <property type="entry name" value="REX1-B"/>
</dbReference>
<dbReference type="PANTHER" id="PTHR28309:SF1">
    <property type="entry name" value="REQUIRED FOR EXCISION 1-B DOMAIN-CONTAINING PROTEIN"/>
    <property type="match status" value="1"/>
</dbReference>
<accession>A0A7S3M6Q5</accession>
<dbReference type="Pfam" id="PF14966">
    <property type="entry name" value="DNA_repr_REX1B"/>
    <property type="match status" value="1"/>
</dbReference>
<reference evidence="1" key="1">
    <citation type="submission" date="2021-01" db="EMBL/GenBank/DDBJ databases">
        <authorList>
            <person name="Corre E."/>
            <person name="Pelletier E."/>
            <person name="Niang G."/>
            <person name="Scheremetjew M."/>
            <person name="Finn R."/>
            <person name="Kale V."/>
            <person name="Holt S."/>
            <person name="Cochrane G."/>
            <person name="Meng A."/>
            <person name="Brown T."/>
            <person name="Cohen L."/>
        </authorList>
    </citation>
    <scope>NUCLEOTIDE SEQUENCE</scope>
    <source>
        <strain evidence="1">CCAP 955/1</strain>
    </source>
</reference>
<evidence type="ECO:0000313" key="1">
    <source>
        <dbReference type="EMBL" id="CAE0286542.1"/>
    </source>
</evidence>
<proteinExistence type="predicted"/>
<dbReference type="EMBL" id="HBIC01030373">
    <property type="protein sequence ID" value="CAE0286542.1"/>
    <property type="molecule type" value="Transcribed_RNA"/>
</dbReference>
<dbReference type="PANTHER" id="PTHR28309">
    <property type="entry name" value="REQUIRED FOR EXCISION 1-B DOMAIN-CONTAINING PROTEIN"/>
    <property type="match status" value="1"/>
</dbReference>
<protein>
    <submittedName>
        <fullName evidence="1">Uncharacterized protein</fullName>
    </submittedName>
</protein>
<gene>
    <name evidence="1" type="ORF">SELO1098_LOCUS15383</name>
</gene>
<organism evidence="1">
    <name type="scientific">Spumella elongata</name>
    <dbReference type="NCBI Taxonomy" id="89044"/>
    <lineage>
        <taxon>Eukaryota</taxon>
        <taxon>Sar</taxon>
        <taxon>Stramenopiles</taxon>
        <taxon>Ochrophyta</taxon>
        <taxon>Chrysophyceae</taxon>
        <taxon>Chromulinales</taxon>
        <taxon>Chromulinaceae</taxon>
        <taxon>Spumella</taxon>
    </lineage>
</organism>
<sequence>MDFNQCFAILQERAQAGPSVLTAANLPPAPRASLPEVLKNSEDLTSSGSIQLIKRFNELQTERIKTYKYFDQELNDLIEANAPARYPLICTEVTQRFSQISVSINAIRDEIIRRGHNEIGQAMTKVQSAEKDKLMLVAAHHLDQLKSTVLKGTESVTGEKTEEQVVYLAQQIATVQATIEEALEDIRCNVCDLVDE</sequence>